<keyword evidence="4" id="KW-1185">Reference proteome</keyword>
<proteinExistence type="predicted"/>
<dbReference type="PROSITE" id="PS50975">
    <property type="entry name" value="ATP_GRASP"/>
    <property type="match status" value="1"/>
</dbReference>
<dbReference type="GO" id="GO:0046872">
    <property type="term" value="F:metal ion binding"/>
    <property type="evidence" value="ECO:0007669"/>
    <property type="project" value="InterPro"/>
</dbReference>
<dbReference type="InterPro" id="IPR011761">
    <property type="entry name" value="ATP-grasp"/>
</dbReference>
<dbReference type="Pfam" id="PF08443">
    <property type="entry name" value="RimK"/>
    <property type="match status" value="1"/>
</dbReference>
<dbReference type="PANTHER" id="PTHR21621">
    <property type="entry name" value="RIBOSOMAL PROTEIN S6 MODIFICATION PROTEIN"/>
    <property type="match status" value="1"/>
</dbReference>
<dbReference type="GO" id="GO:0009432">
    <property type="term" value="P:SOS response"/>
    <property type="evidence" value="ECO:0007669"/>
    <property type="project" value="TreeGrafter"/>
</dbReference>
<dbReference type="SUPFAM" id="SSF56059">
    <property type="entry name" value="Glutathione synthetase ATP-binding domain-like"/>
    <property type="match status" value="1"/>
</dbReference>
<gene>
    <name evidence="3" type="ORF">NARC_80055</name>
</gene>
<feature type="domain" description="ATP-grasp" evidence="2">
    <location>
        <begin position="170"/>
        <end position="359"/>
    </location>
</feature>
<dbReference type="PANTHER" id="PTHR21621:SF0">
    <property type="entry name" value="BETA-CITRYLGLUTAMATE SYNTHASE B-RELATED"/>
    <property type="match status" value="1"/>
</dbReference>
<dbReference type="GO" id="GO:0005737">
    <property type="term" value="C:cytoplasm"/>
    <property type="evidence" value="ECO:0007669"/>
    <property type="project" value="TreeGrafter"/>
</dbReference>
<reference evidence="3 4" key="1">
    <citation type="journal article" date="2019" name="Front. Microbiol.">
        <title>Ammonia Oxidation by the Arctic Terrestrial Thaumarchaeote Candidatus Nitrosocosmicus arcticus Is Stimulated by Increasing Temperatures.</title>
        <authorList>
            <person name="Alves R.J.E."/>
            <person name="Kerou M."/>
            <person name="Zappe A."/>
            <person name="Bittner R."/>
            <person name="Abby S.S."/>
            <person name="Schmidt H.A."/>
            <person name="Pfeifer K."/>
            <person name="Schleper C."/>
        </authorList>
    </citation>
    <scope>NUCLEOTIDE SEQUENCE [LARGE SCALE GENOMIC DNA]</scope>
    <source>
        <strain evidence="3 4">Kfb</strain>
    </source>
</reference>
<dbReference type="Gene3D" id="3.30.470.20">
    <property type="entry name" value="ATP-grasp fold, B domain"/>
    <property type="match status" value="1"/>
</dbReference>
<dbReference type="InterPro" id="IPR013651">
    <property type="entry name" value="ATP-grasp_RimK-type"/>
</dbReference>
<evidence type="ECO:0000256" key="1">
    <source>
        <dbReference type="PROSITE-ProRule" id="PRU00409"/>
    </source>
</evidence>
<dbReference type="AlphaFoldDB" id="A0A557SUP4"/>
<sequence length="368" mass="43317">MSRQPFVFNFLEKLNYKRILMNNTNPLELIERLNISKKGNSSINPKVLILTKKMDIESDLLGIQFLKNGIDYVKITEEDIPLNFHFEFKIGKVNDSILHIGNRKVIPDEIKIVLFRYFDLKFLNYYSGVNQMYFAQQWYQAFNCLPIALDALWINNPQRTFDAENRLNQLLLAQKIGFSIPETLITNEMEAAKKFFKRFRKSTIVKVLHHHEIYLKQKSYRFLTNIVETSHLSKFDELTYAPVIFQKKIENDSEIRVTVVNEKTFSCRISTNQEKRKFSDLHKIKEKELIFSEINIDKKMEKLCINLNRKLGLLVSSIDFVQGKNGDLFFLEINPIGDWNWIEKHTNLPITKSMFDFVDGLLNKKGIT</sequence>
<dbReference type="Proteomes" id="UP000315289">
    <property type="component" value="Unassembled WGS sequence"/>
</dbReference>
<protein>
    <submittedName>
        <fullName evidence="3">Putative RimK-like ATP-grasp domain protein</fullName>
    </submittedName>
</protein>
<evidence type="ECO:0000313" key="4">
    <source>
        <dbReference type="Proteomes" id="UP000315289"/>
    </source>
</evidence>
<dbReference type="EMBL" id="VOAH01000008">
    <property type="protein sequence ID" value="TVP40329.1"/>
    <property type="molecule type" value="Genomic_DNA"/>
</dbReference>
<keyword evidence="1" id="KW-0547">Nucleotide-binding</keyword>
<organism evidence="3 4">
    <name type="scientific">Candidatus Nitrosocosmicus arcticus</name>
    <dbReference type="NCBI Taxonomy" id="2035267"/>
    <lineage>
        <taxon>Archaea</taxon>
        <taxon>Nitrososphaerota</taxon>
        <taxon>Nitrososphaeria</taxon>
        <taxon>Nitrososphaerales</taxon>
        <taxon>Nitrososphaeraceae</taxon>
        <taxon>Candidatus Nitrosocosmicus</taxon>
    </lineage>
</organism>
<comment type="caution">
    <text evidence="3">The sequence shown here is derived from an EMBL/GenBank/DDBJ whole genome shotgun (WGS) entry which is preliminary data.</text>
</comment>
<dbReference type="GO" id="GO:0018169">
    <property type="term" value="F:ribosomal S6-glutamic acid ligase activity"/>
    <property type="evidence" value="ECO:0007669"/>
    <property type="project" value="TreeGrafter"/>
</dbReference>
<dbReference type="GO" id="GO:0005524">
    <property type="term" value="F:ATP binding"/>
    <property type="evidence" value="ECO:0007669"/>
    <property type="project" value="UniProtKB-UniRule"/>
</dbReference>
<keyword evidence="1" id="KW-0067">ATP-binding</keyword>
<accession>A0A557SUP4</accession>
<evidence type="ECO:0000259" key="2">
    <source>
        <dbReference type="PROSITE" id="PS50975"/>
    </source>
</evidence>
<name>A0A557SUP4_9ARCH</name>
<evidence type="ECO:0000313" key="3">
    <source>
        <dbReference type="EMBL" id="TVP40329.1"/>
    </source>
</evidence>